<dbReference type="Proteomes" id="UP001565474">
    <property type="component" value="Unassembled WGS sequence"/>
</dbReference>
<name>A0ABV4G7H4_9BRAD</name>
<sequence length="135" mass="14597">MPATIGENEKRERRAPTGPELAKASTSGLDGGADGVADGVGEKAANISRISFTFPEWQKSIEATANLFSAALRDGLKLAASSLHNRANLLKNLADSKSASELLKCYLDFAEQSWSESFSEGSKMLDRLKHSQRLR</sequence>
<evidence type="ECO:0008006" key="4">
    <source>
        <dbReference type="Google" id="ProtNLM"/>
    </source>
</evidence>
<organism evidence="2 3">
    <name type="scientific">Bradyrhizobium yuanmingense</name>
    <dbReference type="NCBI Taxonomy" id="108015"/>
    <lineage>
        <taxon>Bacteria</taxon>
        <taxon>Pseudomonadati</taxon>
        <taxon>Pseudomonadota</taxon>
        <taxon>Alphaproteobacteria</taxon>
        <taxon>Hyphomicrobiales</taxon>
        <taxon>Nitrobacteraceae</taxon>
        <taxon>Bradyrhizobium</taxon>
    </lineage>
</organism>
<comment type="caution">
    <text evidence="2">The sequence shown here is derived from an EMBL/GenBank/DDBJ whole genome shotgun (WGS) entry which is preliminary data.</text>
</comment>
<dbReference type="EMBL" id="JBGBZN010000001">
    <property type="protein sequence ID" value="MEY9467848.1"/>
    <property type="molecule type" value="Genomic_DNA"/>
</dbReference>
<accession>A0ABV4G7H4</accession>
<feature type="region of interest" description="Disordered" evidence="1">
    <location>
        <begin position="1"/>
        <end position="35"/>
    </location>
</feature>
<protein>
    <recommendedName>
        <fullName evidence="4">Phasin domain-containing protein</fullName>
    </recommendedName>
</protein>
<evidence type="ECO:0000313" key="3">
    <source>
        <dbReference type="Proteomes" id="UP001565474"/>
    </source>
</evidence>
<evidence type="ECO:0000256" key="1">
    <source>
        <dbReference type="SAM" id="MobiDB-lite"/>
    </source>
</evidence>
<evidence type="ECO:0000313" key="2">
    <source>
        <dbReference type="EMBL" id="MEY9467848.1"/>
    </source>
</evidence>
<keyword evidence="3" id="KW-1185">Reference proteome</keyword>
<reference evidence="2 3" key="1">
    <citation type="submission" date="2024-07" db="EMBL/GenBank/DDBJ databases">
        <title>Genomic Encyclopedia of Type Strains, Phase V (KMG-V): Genome sequencing to study the core and pangenomes of soil and plant-associated prokaryotes.</title>
        <authorList>
            <person name="Whitman W."/>
        </authorList>
    </citation>
    <scope>NUCLEOTIDE SEQUENCE [LARGE SCALE GENOMIC DNA]</scope>
    <source>
        <strain evidence="2 3">USDA 222</strain>
    </source>
</reference>
<gene>
    <name evidence="2" type="ORF">ABH992_000247</name>
</gene>
<proteinExistence type="predicted"/>
<dbReference type="RefSeq" id="WP_081493946.1">
    <property type="nucleotide sequence ID" value="NZ_JBGBYH010000001.1"/>
</dbReference>